<evidence type="ECO:0000313" key="1">
    <source>
        <dbReference type="EMBL" id="KKW89723.1"/>
    </source>
</evidence>
<dbReference type="Proteomes" id="UP000033874">
    <property type="component" value="Unassembled WGS sequence"/>
</dbReference>
<accession>A0A0M3AIB3</accession>
<evidence type="ECO:0000313" key="2">
    <source>
        <dbReference type="Proteomes" id="UP000033874"/>
    </source>
</evidence>
<protein>
    <submittedName>
        <fullName evidence="1">Uncharacterized protein</fullName>
    </submittedName>
</protein>
<organism evidence="1 2">
    <name type="scientific">Sphingobium chungbukense</name>
    <dbReference type="NCBI Taxonomy" id="56193"/>
    <lineage>
        <taxon>Bacteria</taxon>
        <taxon>Pseudomonadati</taxon>
        <taxon>Pseudomonadota</taxon>
        <taxon>Alphaproteobacteria</taxon>
        <taxon>Sphingomonadales</taxon>
        <taxon>Sphingomonadaceae</taxon>
        <taxon>Sphingobium</taxon>
    </lineage>
</organism>
<dbReference type="EMBL" id="LBIC01000018">
    <property type="protein sequence ID" value="KKW89723.1"/>
    <property type="molecule type" value="Genomic_DNA"/>
</dbReference>
<reference evidence="1 2" key="1">
    <citation type="submission" date="2015-04" db="EMBL/GenBank/DDBJ databases">
        <title>Genome sequence of aromatic hydrocarbons-degrading Sphingobium chungbukense DJ77.</title>
        <authorList>
            <person name="Kim Y.-C."/>
            <person name="Chae J.-C."/>
        </authorList>
    </citation>
    <scope>NUCLEOTIDE SEQUENCE [LARGE SCALE GENOMIC DNA]</scope>
    <source>
        <strain evidence="1 2">DJ77</strain>
    </source>
</reference>
<comment type="caution">
    <text evidence="1">The sequence shown here is derived from an EMBL/GenBank/DDBJ whole genome shotgun (WGS) entry which is preliminary data.</text>
</comment>
<dbReference type="AlphaFoldDB" id="A0A0M3AIB3"/>
<sequence length="144" mass="15630">MAHYLQAWSAIVFLGLIPCQEAWTVIILGEDELLYGVGDEQLVKSIGAQACPTRDVVKEGIGPGGFESLRNGEGIGYPAALPCAPGRQAEHAFVGVKSRLWIEENPLDCGQFPTLSDGNKQRGQIDGMRPRPIRAARMEPDVGW</sequence>
<gene>
    <name evidence="1" type="ORF">YP76_24080</name>
</gene>
<proteinExistence type="predicted"/>
<name>A0A0M3AIB3_9SPHN</name>
<dbReference type="STRING" id="56193.YP76_24080"/>
<keyword evidence="2" id="KW-1185">Reference proteome</keyword>